<proteinExistence type="predicted"/>
<dbReference type="EMBL" id="BAAAVA010000035">
    <property type="protein sequence ID" value="GAA2929303.1"/>
    <property type="molecule type" value="Genomic_DNA"/>
</dbReference>
<gene>
    <name evidence="2" type="ORF">GCM10010478_32720</name>
</gene>
<comment type="caution">
    <text evidence="2">The sequence shown here is derived from an EMBL/GenBank/DDBJ whole genome shotgun (WGS) entry which is preliminary data.</text>
</comment>
<dbReference type="Proteomes" id="UP001501423">
    <property type="component" value="Unassembled WGS sequence"/>
</dbReference>
<feature type="region of interest" description="Disordered" evidence="1">
    <location>
        <begin position="57"/>
        <end position="77"/>
    </location>
</feature>
<sequence>MLGRIACAMGTSCEGRRIVAPYTPDVSRLTVLTAGFQPEAAVRVLCSVCTGVCPDRARREQEKATAPPSGPEARRPTPLSVAAVLLTGNVAQRITTLLPRNDRGR</sequence>
<evidence type="ECO:0000313" key="3">
    <source>
        <dbReference type="Proteomes" id="UP001501423"/>
    </source>
</evidence>
<evidence type="ECO:0000256" key="1">
    <source>
        <dbReference type="SAM" id="MobiDB-lite"/>
    </source>
</evidence>
<accession>A0ABN3WXP6</accession>
<organism evidence="2 3">
    <name type="scientific">Streptomyces erythrogriseus</name>
    <dbReference type="NCBI Taxonomy" id="284027"/>
    <lineage>
        <taxon>Bacteria</taxon>
        <taxon>Bacillati</taxon>
        <taxon>Actinomycetota</taxon>
        <taxon>Actinomycetes</taxon>
        <taxon>Kitasatosporales</taxon>
        <taxon>Streptomycetaceae</taxon>
        <taxon>Streptomyces</taxon>
        <taxon>Streptomyces griseoincarnatus group</taxon>
    </lineage>
</organism>
<reference evidence="2 3" key="1">
    <citation type="journal article" date="2019" name="Int. J. Syst. Evol. Microbiol.">
        <title>The Global Catalogue of Microorganisms (GCM) 10K type strain sequencing project: providing services to taxonomists for standard genome sequencing and annotation.</title>
        <authorList>
            <consortium name="The Broad Institute Genomics Platform"/>
            <consortium name="The Broad Institute Genome Sequencing Center for Infectious Disease"/>
            <person name="Wu L."/>
            <person name="Ma J."/>
        </authorList>
    </citation>
    <scope>NUCLEOTIDE SEQUENCE [LARGE SCALE GENOMIC DNA]</scope>
    <source>
        <strain evidence="2 3">JCM 9650</strain>
    </source>
</reference>
<protein>
    <submittedName>
        <fullName evidence="2">Uncharacterized protein</fullName>
    </submittedName>
</protein>
<evidence type="ECO:0000313" key="2">
    <source>
        <dbReference type="EMBL" id="GAA2929303.1"/>
    </source>
</evidence>
<keyword evidence="3" id="KW-1185">Reference proteome</keyword>
<name>A0ABN3WXP6_9ACTN</name>